<evidence type="ECO:0000256" key="4">
    <source>
        <dbReference type="ARBA" id="ARBA00022840"/>
    </source>
</evidence>
<feature type="domain" description="GHMP kinase N-terminal" evidence="5">
    <location>
        <begin position="79"/>
        <end position="139"/>
    </location>
</feature>
<dbReference type="Gene3D" id="3.30.230.10">
    <property type="match status" value="1"/>
</dbReference>
<keyword evidence="2" id="KW-0547">Nucleotide-binding</keyword>
<dbReference type="SUPFAM" id="SSF54211">
    <property type="entry name" value="Ribosomal protein S5 domain 2-like"/>
    <property type="match status" value="1"/>
</dbReference>
<evidence type="ECO:0000259" key="5">
    <source>
        <dbReference type="Pfam" id="PF00288"/>
    </source>
</evidence>
<dbReference type="STRING" id="2138.SMSRO_v1c21670"/>
<dbReference type="Gene3D" id="3.30.70.890">
    <property type="entry name" value="GHMP kinase, C-terminal domain"/>
    <property type="match status" value="1"/>
</dbReference>
<evidence type="ECO:0000256" key="3">
    <source>
        <dbReference type="ARBA" id="ARBA00022777"/>
    </source>
</evidence>
<evidence type="ECO:0000256" key="2">
    <source>
        <dbReference type="ARBA" id="ARBA00022741"/>
    </source>
</evidence>
<dbReference type="SUPFAM" id="SSF55060">
    <property type="entry name" value="GHMP Kinase, C-terminal domain"/>
    <property type="match status" value="1"/>
</dbReference>
<name>A0A2P6FG73_9MOLU</name>
<dbReference type="InterPro" id="IPR006204">
    <property type="entry name" value="GHMP_kinase_N_dom"/>
</dbReference>
<evidence type="ECO:0000256" key="1">
    <source>
        <dbReference type="ARBA" id="ARBA00022679"/>
    </source>
</evidence>
<keyword evidence="3" id="KW-0418">Kinase</keyword>
<evidence type="ECO:0000313" key="6">
    <source>
        <dbReference type="EMBL" id="PQM32455.1"/>
    </source>
</evidence>
<organism evidence="6 7">
    <name type="scientific">Spiroplasma poulsonii</name>
    <dbReference type="NCBI Taxonomy" id="2138"/>
    <lineage>
        <taxon>Bacteria</taxon>
        <taxon>Bacillati</taxon>
        <taxon>Mycoplasmatota</taxon>
        <taxon>Mollicutes</taxon>
        <taxon>Entomoplasmatales</taxon>
        <taxon>Spiroplasmataceae</taxon>
        <taxon>Spiroplasma</taxon>
    </lineage>
</organism>
<gene>
    <name evidence="6" type="ORF">SMSRO_SF023760</name>
</gene>
<dbReference type="Pfam" id="PF00288">
    <property type="entry name" value="GHMP_kinases_N"/>
    <property type="match status" value="1"/>
</dbReference>
<accession>A0A2P6FG73</accession>
<dbReference type="GO" id="GO:0050515">
    <property type="term" value="F:4-(cytidine 5'-diphospho)-2-C-methyl-D-erythritol kinase activity"/>
    <property type="evidence" value="ECO:0007669"/>
    <property type="project" value="TreeGrafter"/>
</dbReference>
<dbReference type="PANTHER" id="PTHR43527">
    <property type="entry name" value="4-DIPHOSPHOCYTIDYL-2-C-METHYL-D-ERYTHRITOL KINASE, CHLOROPLASTIC"/>
    <property type="match status" value="1"/>
</dbReference>
<keyword evidence="4" id="KW-0067">ATP-binding</keyword>
<keyword evidence="7" id="KW-1185">Reference proteome</keyword>
<dbReference type="OrthoDB" id="390113at2"/>
<dbReference type="GO" id="GO:0005524">
    <property type="term" value="F:ATP binding"/>
    <property type="evidence" value="ECO:0007669"/>
    <property type="project" value="UniProtKB-KW"/>
</dbReference>
<sequence length="247" mass="29041">MQIKSYGKFNLTLKVFRRNRWKKMHRIQSIIFPYKLEYDMLEVLPYQGVQTIFTCNKKELDWNNNTVLDAYHKFLIVFPKFKTISLHINLIKNTTIGSGLGYSASNAVAVIKLICNFFKINYYSKKVKKLIKSLSSDALFFYLERPAIISGCGNKITYLTSKQIKKYEIPNLKVIDSKISSITKDVYQEFDYNYNYYKTKKNTNTYYNMLQQPAFKINSKLKKFYMTLKKEHQNVMLSGSGGAFLVW</sequence>
<dbReference type="InterPro" id="IPR036554">
    <property type="entry name" value="GHMP_kinase_C_sf"/>
</dbReference>
<dbReference type="Proteomes" id="UP000031565">
    <property type="component" value="Unassembled WGS sequence"/>
</dbReference>
<dbReference type="EMBL" id="JTLV02000001">
    <property type="protein sequence ID" value="PQM32455.1"/>
    <property type="molecule type" value="Genomic_DNA"/>
</dbReference>
<dbReference type="InterPro" id="IPR014721">
    <property type="entry name" value="Ribsml_uS5_D2-typ_fold_subgr"/>
</dbReference>
<comment type="caution">
    <text evidence="6">The sequence shown here is derived from an EMBL/GenBank/DDBJ whole genome shotgun (WGS) entry which is preliminary data.</text>
</comment>
<protein>
    <recommendedName>
        <fullName evidence="5">GHMP kinase N-terminal domain-containing protein</fullName>
    </recommendedName>
</protein>
<dbReference type="AlphaFoldDB" id="A0A2P6FG73"/>
<proteinExistence type="predicted"/>
<dbReference type="RefSeq" id="WP_040094536.1">
    <property type="nucleotide sequence ID" value="NZ_CM020866.1"/>
</dbReference>
<evidence type="ECO:0000313" key="7">
    <source>
        <dbReference type="Proteomes" id="UP000031565"/>
    </source>
</evidence>
<keyword evidence="1" id="KW-0808">Transferase</keyword>
<reference evidence="6 7" key="1">
    <citation type="journal article" date="2015" name="MBio">
        <title>Genome sequence of the Drosophila melanogaster male-killing Spiroplasma strain MSRO endosymbiont.</title>
        <authorList>
            <person name="Paredes J.C."/>
            <person name="Herren J.K."/>
            <person name="Schupfer F."/>
            <person name="Marin R."/>
            <person name="Claverol S."/>
            <person name="Kuo C.H."/>
            <person name="Lemaitre B."/>
            <person name="Beven L."/>
        </authorList>
    </citation>
    <scope>NUCLEOTIDE SEQUENCE [LARGE SCALE GENOMIC DNA]</scope>
    <source>
        <strain evidence="6 7">MSRO</strain>
    </source>
</reference>
<dbReference type="InterPro" id="IPR020568">
    <property type="entry name" value="Ribosomal_Su5_D2-typ_SF"/>
</dbReference>
<dbReference type="PANTHER" id="PTHR43527:SF2">
    <property type="entry name" value="4-DIPHOSPHOCYTIDYL-2-C-METHYL-D-ERYTHRITOL KINASE, CHLOROPLASTIC"/>
    <property type="match status" value="1"/>
</dbReference>